<sequence>MITLKDYQKAESKPNACKDEFGRLRVGAAVGAGPGNEERIDALSKSGCRCAINRLFARAF</sequence>
<dbReference type="EMBL" id="UGPN01000002">
    <property type="protein sequence ID" value="STY61576.1"/>
    <property type="molecule type" value="Genomic_DNA"/>
</dbReference>
<organism evidence="2 3">
    <name type="scientific">Mannheimia haemolytica</name>
    <name type="common">Pasteurella haemolytica</name>
    <dbReference type="NCBI Taxonomy" id="75985"/>
    <lineage>
        <taxon>Bacteria</taxon>
        <taxon>Pseudomonadati</taxon>
        <taxon>Pseudomonadota</taxon>
        <taxon>Gammaproteobacteria</taxon>
        <taxon>Pasteurellales</taxon>
        <taxon>Pasteurellaceae</taxon>
        <taxon>Mannheimia</taxon>
    </lineage>
</organism>
<evidence type="ECO:0000259" key="1">
    <source>
        <dbReference type="Pfam" id="PF00478"/>
    </source>
</evidence>
<name>A0A378N1C4_MANHA</name>
<dbReference type="Gene3D" id="3.20.20.70">
    <property type="entry name" value="Aldolase class I"/>
    <property type="match status" value="1"/>
</dbReference>
<dbReference type="EC" id="1.1.1.205" evidence="2"/>
<dbReference type="InterPro" id="IPR001093">
    <property type="entry name" value="IMP_DH_GMPRt"/>
</dbReference>
<evidence type="ECO:0000313" key="3">
    <source>
        <dbReference type="Proteomes" id="UP000254802"/>
    </source>
</evidence>
<feature type="domain" description="IMP dehydrogenase/GMP reductase" evidence="1">
    <location>
        <begin position="9"/>
        <end position="48"/>
    </location>
</feature>
<reference evidence="2 3" key="1">
    <citation type="submission" date="2018-06" db="EMBL/GenBank/DDBJ databases">
        <authorList>
            <consortium name="Pathogen Informatics"/>
            <person name="Doyle S."/>
        </authorList>
    </citation>
    <scope>NUCLEOTIDE SEQUENCE [LARGE SCALE GENOMIC DNA]</scope>
    <source>
        <strain evidence="2 3">NCTC10638</strain>
    </source>
</reference>
<dbReference type="AlphaFoldDB" id="A0A378N1C4"/>
<dbReference type="SUPFAM" id="SSF51412">
    <property type="entry name" value="Inosine monophosphate dehydrogenase (IMPDH)"/>
    <property type="match status" value="1"/>
</dbReference>
<keyword evidence="2" id="KW-0560">Oxidoreductase</keyword>
<dbReference type="Pfam" id="PF00478">
    <property type="entry name" value="IMPDH"/>
    <property type="match status" value="1"/>
</dbReference>
<dbReference type="Proteomes" id="UP000254802">
    <property type="component" value="Unassembled WGS sequence"/>
</dbReference>
<evidence type="ECO:0000313" key="2">
    <source>
        <dbReference type="EMBL" id="STY61576.1"/>
    </source>
</evidence>
<dbReference type="GO" id="GO:0003938">
    <property type="term" value="F:IMP dehydrogenase activity"/>
    <property type="evidence" value="ECO:0007669"/>
    <property type="project" value="UniProtKB-EC"/>
</dbReference>
<protein>
    <submittedName>
        <fullName evidence="2">Inosine-5'-monophosphate dehydrogenase</fullName>
        <ecNumber evidence="2">1.1.1.205</ecNumber>
    </submittedName>
</protein>
<accession>A0A378N1C4</accession>
<gene>
    <name evidence="2" type="primary">guaB_3</name>
    <name evidence="2" type="ORF">NCTC10638_02794</name>
</gene>
<proteinExistence type="predicted"/>
<dbReference type="InterPro" id="IPR013785">
    <property type="entry name" value="Aldolase_TIM"/>
</dbReference>